<proteinExistence type="predicted"/>
<dbReference type="EMBL" id="CM042886">
    <property type="protein sequence ID" value="KAI4341111.1"/>
    <property type="molecule type" value="Genomic_DNA"/>
</dbReference>
<evidence type="ECO:0000313" key="2">
    <source>
        <dbReference type="Proteomes" id="UP001057402"/>
    </source>
</evidence>
<protein>
    <submittedName>
        <fullName evidence="1">Uncharacterized protein</fullName>
    </submittedName>
</protein>
<organism evidence="1 2">
    <name type="scientific">Melastoma candidum</name>
    <dbReference type="NCBI Taxonomy" id="119954"/>
    <lineage>
        <taxon>Eukaryota</taxon>
        <taxon>Viridiplantae</taxon>
        <taxon>Streptophyta</taxon>
        <taxon>Embryophyta</taxon>
        <taxon>Tracheophyta</taxon>
        <taxon>Spermatophyta</taxon>
        <taxon>Magnoliopsida</taxon>
        <taxon>eudicotyledons</taxon>
        <taxon>Gunneridae</taxon>
        <taxon>Pentapetalae</taxon>
        <taxon>rosids</taxon>
        <taxon>malvids</taxon>
        <taxon>Myrtales</taxon>
        <taxon>Melastomataceae</taxon>
        <taxon>Melastomatoideae</taxon>
        <taxon>Melastomateae</taxon>
        <taxon>Melastoma</taxon>
    </lineage>
</organism>
<keyword evidence="2" id="KW-1185">Reference proteome</keyword>
<evidence type="ECO:0000313" key="1">
    <source>
        <dbReference type="EMBL" id="KAI4341111.1"/>
    </source>
</evidence>
<accession>A0ACB9NYK9</accession>
<comment type="caution">
    <text evidence="1">The sequence shown here is derived from an EMBL/GenBank/DDBJ whole genome shotgun (WGS) entry which is preliminary data.</text>
</comment>
<name>A0ACB9NYK9_9MYRT</name>
<dbReference type="Proteomes" id="UP001057402">
    <property type="component" value="Chromosome 7"/>
</dbReference>
<reference evidence="2" key="1">
    <citation type="journal article" date="2023" name="Front. Plant Sci.">
        <title>Chromosomal-level genome assembly of Melastoma candidum provides insights into trichome evolution.</title>
        <authorList>
            <person name="Zhong Y."/>
            <person name="Wu W."/>
            <person name="Sun C."/>
            <person name="Zou P."/>
            <person name="Liu Y."/>
            <person name="Dai S."/>
            <person name="Zhou R."/>
        </authorList>
    </citation>
    <scope>NUCLEOTIDE SEQUENCE [LARGE SCALE GENOMIC DNA]</scope>
</reference>
<sequence>MNFNDGKVPEAPLGGAVSALLQLGVLGSIGLYTAVNNLYNVKGGHRAIMFNHFSGIKDKSSPSTSSAANFNIALEEDVFTSLTFGREFTAAIVAKQLAAQEAERAKFVVGKAKEYKKIAAIRVRKRRYWTDGEATSAQLIGQATRPSSP</sequence>
<gene>
    <name evidence="1" type="ORF">MLD38_025873</name>
</gene>